<feature type="signal peptide" evidence="12">
    <location>
        <begin position="1"/>
        <end position="40"/>
    </location>
</feature>
<evidence type="ECO:0000256" key="10">
    <source>
        <dbReference type="ARBA" id="ARBA00082819"/>
    </source>
</evidence>
<keyword evidence="15" id="KW-1185">Reference proteome</keyword>
<keyword evidence="3" id="KW-0372">Hormone</keyword>
<dbReference type="InterPro" id="IPR001073">
    <property type="entry name" value="C1q_dom"/>
</dbReference>
<name>A0AAW1FUA7_ZOAVI</name>
<dbReference type="Proteomes" id="UP001488805">
    <property type="component" value="Unassembled WGS sequence"/>
</dbReference>
<evidence type="ECO:0000259" key="13">
    <source>
        <dbReference type="PROSITE" id="PS50871"/>
    </source>
</evidence>
<dbReference type="PANTHER" id="PTHR24019">
    <property type="entry name" value="ADIPOLIN"/>
    <property type="match status" value="1"/>
</dbReference>
<keyword evidence="2" id="KW-0964">Secreted</keyword>
<comment type="subcellular location">
    <subcellularLocation>
        <location evidence="1">Secreted</location>
    </subcellularLocation>
</comment>
<keyword evidence="5" id="KW-1015">Disulfide bond</keyword>
<dbReference type="InterPro" id="IPR052136">
    <property type="entry name" value="Adipolin/Erythroferrone-rel"/>
</dbReference>
<feature type="region of interest" description="Disordered" evidence="11">
    <location>
        <begin position="89"/>
        <end position="128"/>
    </location>
</feature>
<dbReference type="GO" id="GO:0005615">
    <property type="term" value="C:extracellular space"/>
    <property type="evidence" value="ECO:0007669"/>
    <property type="project" value="TreeGrafter"/>
</dbReference>
<evidence type="ECO:0000256" key="2">
    <source>
        <dbReference type="ARBA" id="ARBA00022525"/>
    </source>
</evidence>
<feature type="compositionally biased region" description="Pro residues" evidence="11">
    <location>
        <begin position="109"/>
        <end position="127"/>
    </location>
</feature>
<gene>
    <name evidence="14" type="ORF">VZT92_003480</name>
</gene>
<keyword evidence="4 12" id="KW-0732">Signal</keyword>
<proteinExistence type="inferred from homology"/>
<dbReference type="PANTHER" id="PTHR24019:SF13">
    <property type="entry name" value="ERYTHROFERRONE"/>
    <property type="match status" value="1"/>
</dbReference>
<dbReference type="EMBL" id="JBCEZU010000023">
    <property type="protein sequence ID" value="KAK9538296.1"/>
    <property type="molecule type" value="Genomic_DNA"/>
</dbReference>
<feature type="chain" id="PRO_5043631947" description="Adipolin" evidence="12">
    <location>
        <begin position="41"/>
        <end position="309"/>
    </location>
</feature>
<dbReference type="Gene3D" id="2.60.120.40">
    <property type="match status" value="1"/>
</dbReference>
<reference evidence="14 15" key="1">
    <citation type="journal article" date="2024" name="Genome Biol. Evol.">
        <title>Chromosome-level genome assembly of the viviparous eelpout Zoarces viviparus.</title>
        <authorList>
            <person name="Fuhrmann N."/>
            <person name="Brasseur M.V."/>
            <person name="Bakowski C.E."/>
            <person name="Podsiadlowski L."/>
            <person name="Prost S."/>
            <person name="Krehenwinkel H."/>
            <person name="Mayer C."/>
        </authorList>
    </citation>
    <scope>NUCLEOTIDE SEQUENCE [LARGE SCALE GENOMIC DNA]</scope>
    <source>
        <strain evidence="14">NO-MEL_2022_Ind0_liver</strain>
    </source>
</reference>
<evidence type="ECO:0000256" key="12">
    <source>
        <dbReference type="SAM" id="SignalP"/>
    </source>
</evidence>
<dbReference type="SUPFAM" id="SSF49842">
    <property type="entry name" value="TNF-like"/>
    <property type="match status" value="1"/>
</dbReference>
<evidence type="ECO:0000256" key="6">
    <source>
        <dbReference type="ARBA" id="ARBA00023180"/>
    </source>
</evidence>
<dbReference type="AlphaFoldDB" id="A0AAW1FUA7"/>
<dbReference type="InterPro" id="IPR008983">
    <property type="entry name" value="Tumour_necrosis_fac-like_dom"/>
</dbReference>
<evidence type="ECO:0000256" key="5">
    <source>
        <dbReference type="ARBA" id="ARBA00023157"/>
    </source>
</evidence>
<feature type="domain" description="C1q" evidence="13">
    <location>
        <begin position="156"/>
        <end position="309"/>
    </location>
</feature>
<protein>
    <recommendedName>
        <fullName evidence="8">Adipolin</fullName>
    </recommendedName>
    <alternativeName>
        <fullName evidence="9">Adipose-derived insulin-sensitizing factor</fullName>
    </alternativeName>
    <alternativeName>
        <fullName evidence="10">Complement C1q tumor necrosis factor-related protein 12</fullName>
    </alternativeName>
</protein>
<comment type="caution">
    <text evidence="14">The sequence shown here is derived from an EMBL/GenBank/DDBJ whole genome shotgun (WGS) entry which is preliminary data.</text>
</comment>
<evidence type="ECO:0000313" key="15">
    <source>
        <dbReference type="Proteomes" id="UP001488805"/>
    </source>
</evidence>
<dbReference type="PROSITE" id="PS50871">
    <property type="entry name" value="C1Q"/>
    <property type="match status" value="1"/>
</dbReference>
<evidence type="ECO:0000256" key="11">
    <source>
        <dbReference type="SAM" id="MobiDB-lite"/>
    </source>
</evidence>
<feature type="region of interest" description="Disordered" evidence="11">
    <location>
        <begin position="183"/>
        <end position="205"/>
    </location>
</feature>
<evidence type="ECO:0000256" key="4">
    <source>
        <dbReference type="ARBA" id="ARBA00022729"/>
    </source>
</evidence>
<evidence type="ECO:0000256" key="7">
    <source>
        <dbReference type="ARBA" id="ARBA00038198"/>
    </source>
</evidence>
<comment type="similarity">
    <text evidence="7">Belongs to the adipolin/erythroferrone family.</text>
</comment>
<evidence type="ECO:0000256" key="1">
    <source>
        <dbReference type="ARBA" id="ARBA00004613"/>
    </source>
</evidence>
<evidence type="ECO:0000256" key="3">
    <source>
        <dbReference type="ARBA" id="ARBA00022702"/>
    </source>
</evidence>
<evidence type="ECO:0000256" key="8">
    <source>
        <dbReference type="ARBA" id="ARBA00070752"/>
    </source>
</evidence>
<sequence length="309" mass="33135">MLARPTQGRSAQGGAGGLTTMMTMTMMVMMMMMMVGVIEAASVEEVESEESEEVLEEDEVVSAEILEPLSSDLSRVSPLSSWLIFRRNSNKGDNRRTKGTRRTSKHGPSGPPGPPGPRGPPGPPAPLLPQQQELLQELQLKLRDMTGGVCFQCDGPPRVATSFLSRLLQPVIVPRRSLLELHPFSQPSDSERSLQRGRSFNSSSGRFTASVSGFYQLTASLLIETGDRVQVRLRDSVRAAVCIESLCQSNLSVESVMGVAAAGGTFSILLTGTLYLQAAEYVSVFVDNASGSAVSVLQDSLFSGILLGV</sequence>
<evidence type="ECO:0000256" key="9">
    <source>
        <dbReference type="ARBA" id="ARBA00081134"/>
    </source>
</evidence>
<organism evidence="14 15">
    <name type="scientific">Zoarces viviparus</name>
    <name type="common">Viviparous eelpout</name>
    <name type="synonym">Blennius viviparus</name>
    <dbReference type="NCBI Taxonomy" id="48416"/>
    <lineage>
        <taxon>Eukaryota</taxon>
        <taxon>Metazoa</taxon>
        <taxon>Chordata</taxon>
        <taxon>Craniata</taxon>
        <taxon>Vertebrata</taxon>
        <taxon>Euteleostomi</taxon>
        <taxon>Actinopterygii</taxon>
        <taxon>Neopterygii</taxon>
        <taxon>Teleostei</taxon>
        <taxon>Neoteleostei</taxon>
        <taxon>Acanthomorphata</taxon>
        <taxon>Eupercaria</taxon>
        <taxon>Perciformes</taxon>
        <taxon>Cottioidei</taxon>
        <taxon>Zoarcales</taxon>
        <taxon>Zoarcidae</taxon>
        <taxon>Zoarcinae</taxon>
        <taxon>Zoarces</taxon>
    </lineage>
</organism>
<keyword evidence="6" id="KW-0325">Glycoprotein</keyword>
<dbReference type="GO" id="GO:0005179">
    <property type="term" value="F:hormone activity"/>
    <property type="evidence" value="ECO:0007669"/>
    <property type="project" value="UniProtKB-KW"/>
</dbReference>
<evidence type="ECO:0000313" key="14">
    <source>
        <dbReference type="EMBL" id="KAK9538296.1"/>
    </source>
</evidence>
<accession>A0AAW1FUA7</accession>
<dbReference type="FunFam" id="2.60.120.40:FF:000012">
    <property type="entry name" value="Adipolin isoform X1"/>
    <property type="match status" value="1"/>
</dbReference>
<feature type="compositionally biased region" description="Low complexity" evidence="11">
    <location>
        <begin position="196"/>
        <end position="205"/>
    </location>
</feature>